<keyword evidence="3" id="KW-1185">Reference proteome</keyword>
<dbReference type="EMBL" id="BGPR01006896">
    <property type="protein sequence ID" value="GBN22698.1"/>
    <property type="molecule type" value="Genomic_DNA"/>
</dbReference>
<sequence>MMNFSSSCNDLYGGIIFVEKYMLKAGIQKDKTRAKKSSHLPLALNANLIYRDYLDPRRPAYPSGCKTPQGPPGKESQPQPRKEQQSPAPRNSIYFSIKNDTQSPERRKICTE</sequence>
<dbReference type="AlphaFoldDB" id="A0A4Y2M6I0"/>
<feature type="region of interest" description="Disordered" evidence="1">
    <location>
        <begin position="59"/>
        <end position="112"/>
    </location>
</feature>
<evidence type="ECO:0000256" key="1">
    <source>
        <dbReference type="SAM" id="MobiDB-lite"/>
    </source>
</evidence>
<accession>A0A4Y2M6I0</accession>
<evidence type="ECO:0000313" key="3">
    <source>
        <dbReference type="Proteomes" id="UP000499080"/>
    </source>
</evidence>
<name>A0A4Y2M6I0_ARAVE</name>
<gene>
    <name evidence="2" type="ORF">AVEN_68035_1</name>
</gene>
<feature type="compositionally biased region" description="Basic and acidic residues" evidence="1">
    <location>
        <begin position="103"/>
        <end position="112"/>
    </location>
</feature>
<dbReference type="Proteomes" id="UP000499080">
    <property type="component" value="Unassembled WGS sequence"/>
</dbReference>
<evidence type="ECO:0000313" key="2">
    <source>
        <dbReference type="EMBL" id="GBN22698.1"/>
    </source>
</evidence>
<proteinExistence type="predicted"/>
<reference evidence="2 3" key="1">
    <citation type="journal article" date="2019" name="Sci. Rep.">
        <title>Orb-weaving spider Araneus ventricosus genome elucidates the spidroin gene catalogue.</title>
        <authorList>
            <person name="Kono N."/>
            <person name="Nakamura H."/>
            <person name="Ohtoshi R."/>
            <person name="Moran D.A.P."/>
            <person name="Shinohara A."/>
            <person name="Yoshida Y."/>
            <person name="Fujiwara M."/>
            <person name="Mori M."/>
            <person name="Tomita M."/>
            <person name="Arakawa K."/>
        </authorList>
    </citation>
    <scope>NUCLEOTIDE SEQUENCE [LARGE SCALE GENOMIC DNA]</scope>
</reference>
<organism evidence="2 3">
    <name type="scientific">Araneus ventricosus</name>
    <name type="common">Orbweaver spider</name>
    <name type="synonym">Epeira ventricosa</name>
    <dbReference type="NCBI Taxonomy" id="182803"/>
    <lineage>
        <taxon>Eukaryota</taxon>
        <taxon>Metazoa</taxon>
        <taxon>Ecdysozoa</taxon>
        <taxon>Arthropoda</taxon>
        <taxon>Chelicerata</taxon>
        <taxon>Arachnida</taxon>
        <taxon>Araneae</taxon>
        <taxon>Araneomorphae</taxon>
        <taxon>Entelegynae</taxon>
        <taxon>Araneoidea</taxon>
        <taxon>Araneidae</taxon>
        <taxon>Araneus</taxon>
    </lineage>
</organism>
<comment type="caution">
    <text evidence="2">The sequence shown here is derived from an EMBL/GenBank/DDBJ whole genome shotgun (WGS) entry which is preliminary data.</text>
</comment>
<protein>
    <submittedName>
        <fullName evidence="2">Uncharacterized protein</fullName>
    </submittedName>
</protein>